<evidence type="ECO:0000256" key="7">
    <source>
        <dbReference type="ARBA" id="ARBA00023235"/>
    </source>
</evidence>
<dbReference type="Gene3D" id="3.40.50.300">
    <property type="entry name" value="P-loop containing nucleotide triphosphate hydrolases"/>
    <property type="match status" value="2"/>
</dbReference>
<dbReference type="GO" id="GO:0000725">
    <property type="term" value="P:recombinational repair"/>
    <property type="evidence" value="ECO:0007669"/>
    <property type="project" value="TreeGrafter"/>
</dbReference>
<keyword evidence="3 12" id="KW-0378">Hydrolase</keyword>
<comment type="catalytic activity">
    <reaction evidence="11">
        <text>ATP + H2O = ADP + phosphate + H(+)</text>
        <dbReference type="Rhea" id="RHEA:13065"/>
        <dbReference type="ChEBI" id="CHEBI:15377"/>
        <dbReference type="ChEBI" id="CHEBI:15378"/>
        <dbReference type="ChEBI" id="CHEBI:30616"/>
        <dbReference type="ChEBI" id="CHEBI:43474"/>
        <dbReference type="ChEBI" id="CHEBI:456216"/>
        <dbReference type="EC" id="5.6.2.4"/>
    </reaction>
</comment>
<accession>A0A1L8CNI0</accession>
<dbReference type="OrthoDB" id="5287170at2"/>
<evidence type="ECO:0000256" key="10">
    <source>
        <dbReference type="ARBA" id="ARBA00034923"/>
    </source>
</evidence>
<feature type="binding site" evidence="12">
    <location>
        <begin position="23"/>
        <end position="30"/>
    </location>
    <ligand>
        <name>ATP</name>
        <dbReference type="ChEBI" id="CHEBI:30616"/>
    </ligand>
</feature>
<dbReference type="InterPro" id="IPR013986">
    <property type="entry name" value="DExx_box_DNA_helicase_dom_sf"/>
</dbReference>
<dbReference type="EC" id="5.6.2.4" evidence="9"/>
<evidence type="ECO:0000256" key="9">
    <source>
        <dbReference type="ARBA" id="ARBA00034808"/>
    </source>
</evidence>
<dbReference type="InterPro" id="IPR027417">
    <property type="entry name" value="P-loop_NTPase"/>
</dbReference>
<evidence type="ECO:0000259" key="13">
    <source>
        <dbReference type="PROSITE" id="PS51198"/>
    </source>
</evidence>
<dbReference type="Proteomes" id="UP000231632">
    <property type="component" value="Unassembled WGS sequence"/>
</dbReference>
<dbReference type="PROSITE" id="PS51217">
    <property type="entry name" value="UVRD_HELICASE_CTER"/>
    <property type="match status" value="1"/>
</dbReference>
<name>A0A1L8CNI0_9PROT</name>
<keyword evidence="7" id="KW-0413">Isomerase</keyword>
<evidence type="ECO:0000256" key="11">
    <source>
        <dbReference type="ARBA" id="ARBA00048988"/>
    </source>
</evidence>
<dbReference type="CDD" id="cd18807">
    <property type="entry name" value="SF1_C_UvrD"/>
    <property type="match status" value="1"/>
</dbReference>
<sequence length="700" mass="77831">MADLNSAQQQAAEAGSGPQLILAGAGTGKTRTIVHRIGHLIAERGIAPHRILAVTFTNKAAAELQARLGLLIGDDGGGVVSGTFHSISLKFLRRYADVLGYSRSFQVVDSDDQKALVKRLLKNRNIATDRLHPSYMISWIEHCKHAGLTPEQAPEGEWNGIALHELYALYQRELMQHERMDFSDLILNAARLMREHEAVAAALRARFDHVLVDEYQDTNPIQHEWLLLLCGEHRNLTVVGDDDQSIYGWRGADVSHILDFEQAWQGAGIHRLEENYRSSGAILELANAVICENEGRHEKALKATREDGDKPEWKVCNDEYDEARQVLGRIERWRSGGYAWSEIAVLYRSNRQSLPLEQLFRESDIPYRIIGGVGFFERMEIKDALAYWALLNRCGDGLQLLRICNKPKRGLGVKGQEQLAAALASSGLRTCEWLDLIASGQAEGAAKKVTPLACLIRDMQAELETQPDRGLNMILESSGYLQSLTSMGEIESASRIENIRTLQDYIELSMAQGLTPVEFMDRASLLQSSEEMNESEQDSEDAISMMSLHRAKGLEFDCVVLPGVEEGLLPHQRALDEGEAGISEERRLLYVGVTRAREQLLLTSARLRRFFGEMHYPLPSRFIKTLASEVLQQDTFVPAASHEQSAGGGLGIGVQVCHPSFGEGMIMGMEGAGDATRVTVQFRRSGTKQLMLKYAALQLA</sequence>
<dbReference type="GO" id="GO:0005524">
    <property type="term" value="F:ATP binding"/>
    <property type="evidence" value="ECO:0007669"/>
    <property type="project" value="UniProtKB-UniRule"/>
</dbReference>
<dbReference type="EMBL" id="BDFD01000011">
    <property type="protein sequence ID" value="GAV20454.1"/>
    <property type="molecule type" value="Genomic_DNA"/>
</dbReference>
<evidence type="ECO:0000256" key="1">
    <source>
        <dbReference type="ARBA" id="ARBA00009922"/>
    </source>
</evidence>
<evidence type="ECO:0000256" key="5">
    <source>
        <dbReference type="ARBA" id="ARBA00022840"/>
    </source>
</evidence>
<keyword evidence="5 12" id="KW-0067">ATP-binding</keyword>
<dbReference type="GO" id="GO:0003677">
    <property type="term" value="F:DNA binding"/>
    <property type="evidence" value="ECO:0007669"/>
    <property type="project" value="UniProtKB-KW"/>
</dbReference>
<dbReference type="InterPro" id="IPR014016">
    <property type="entry name" value="UvrD-like_ATP-bd"/>
</dbReference>
<dbReference type="STRING" id="1921010.MMIC_P1419"/>
<dbReference type="Gene3D" id="1.10.10.160">
    <property type="match status" value="1"/>
</dbReference>
<dbReference type="Pfam" id="PF13361">
    <property type="entry name" value="UvrD_C"/>
    <property type="match status" value="1"/>
</dbReference>
<feature type="domain" description="UvrD-like helicase ATP-binding" evidence="13">
    <location>
        <begin position="2"/>
        <end position="279"/>
    </location>
</feature>
<dbReference type="InterPro" id="IPR000212">
    <property type="entry name" value="DNA_helicase_UvrD/REP"/>
</dbReference>
<dbReference type="SUPFAM" id="SSF52540">
    <property type="entry name" value="P-loop containing nucleoside triphosphate hydrolases"/>
    <property type="match status" value="1"/>
</dbReference>
<dbReference type="Pfam" id="PF00580">
    <property type="entry name" value="UvrD-helicase"/>
    <property type="match status" value="1"/>
</dbReference>
<protein>
    <recommendedName>
        <fullName evidence="9">DNA 3'-5' helicase</fullName>
        <ecNumber evidence="9">5.6.2.4</ecNumber>
    </recommendedName>
    <alternativeName>
        <fullName evidence="10">DNA 3'-5' helicase II</fullName>
    </alternativeName>
</protein>
<organism evidence="15 16">
    <name type="scientific">Mariprofundus micogutta</name>
    <dbReference type="NCBI Taxonomy" id="1921010"/>
    <lineage>
        <taxon>Bacteria</taxon>
        <taxon>Pseudomonadati</taxon>
        <taxon>Pseudomonadota</taxon>
        <taxon>Candidatius Mariprofundia</taxon>
        <taxon>Mariprofundales</taxon>
        <taxon>Mariprofundaceae</taxon>
        <taxon>Mariprofundus</taxon>
    </lineage>
</organism>
<dbReference type="AlphaFoldDB" id="A0A1L8CNI0"/>
<keyword evidence="2 12" id="KW-0547">Nucleotide-binding</keyword>
<evidence type="ECO:0000256" key="3">
    <source>
        <dbReference type="ARBA" id="ARBA00022801"/>
    </source>
</evidence>
<proteinExistence type="inferred from homology"/>
<comment type="caution">
    <text evidence="15">The sequence shown here is derived from an EMBL/GenBank/DDBJ whole genome shotgun (WGS) entry which is preliminary data.</text>
</comment>
<evidence type="ECO:0000313" key="16">
    <source>
        <dbReference type="Proteomes" id="UP000231632"/>
    </source>
</evidence>
<evidence type="ECO:0000256" key="2">
    <source>
        <dbReference type="ARBA" id="ARBA00022741"/>
    </source>
</evidence>
<reference evidence="15 16" key="1">
    <citation type="journal article" date="2017" name="Arch. Microbiol.">
        <title>Mariprofundus micogutta sp. nov., a novel iron-oxidizing zetaproteobacterium isolated from a deep-sea hydrothermal field at the Bayonnaise knoll of the Izu-Ogasawara arc, and a description of Mariprofundales ord. nov. and Zetaproteobacteria classis nov.</title>
        <authorList>
            <person name="Makita H."/>
            <person name="Tanaka E."/>
            <person name="Mitsunobu S."/>
            <person name="Miyazaki M."/>
            <person name="Nunoura T."/>
            <person name="Uematsu K."/>
            <person name="Takaki Y."/>
            <person name="Nishi S."/>
            <person name="Shimamura S."/>
            <person name="Takai K."/>
        </authorList>
    </citation>
    <scope>NUCLEOTIDE SEQUENCE [LARGE SCALE GENOMIC DNA]</scope>
    <source>
        <strain evidence="15 16">ET2</strain>
    </source>
</reference>
<comment type="catalytic activity">
    <reaction evidence="8">
        <text>Couples ATP hydrolysis with the unwinding of duplex DNA by translocating in the 3'-5' direction.</text>
        <dbReference type="EC" id="5.6.2.4"/>
    </reaction>
</comment>
<dbReference type="RefSeq" id="WP_072659774.1">
    <property type="nucleotide sequence ID" value="NZ_BDFD01000011.1"/>
</dbReference>
<evidence type="ECO:0000256" key="8">
    <source>
        <dbReference type="ARBA" id="ARBA00034617"/>
    </source>
</evidence>
<evidence type="ECO:0000256" key="4">
    <source>
        <dbReference type="ARBA" id="ARBA00022806"/>
    </source>
</evidence>
<dbReference type="GO" id="GO:0043138">
    <property type="term" value="F:3'-5' DNA helicase activity"/>
    <property type="evidence" value="ECO:0007669"/>
    <property type="project" value="UniProtKB-EC"/>
</dbReference>
<dbReference type="PROSITE" id="PS51198">
    <property type="entry name" value="UVRD_HELICASE_ATP_BIND"/>
    <property type="match status" value="1"/>
</dbReference>
<dbReference type="GO" id="GO:0016887">
    <property type="term" value="F:ATP hydrolysis activity"/>
    <property type="evidence" value="ECO:0007669"/>
    <property type="project" value="RHEA"/>
</dbReference>
<comment type="similarity">
    <text evidence="1">Belongs to the helicase family. UvrD subfamily.</text>
</comment>
<dbReference type="Pfam" id="PF21196">
    <property type="entry name" value="PcrA_UvrD_tudor"/>
    <property type="match status" value="1"/>
</dbReference>
<evidence type="ECO:0000259" key="14">
    <source>
        <dbReference type="PROSITE" id="PS51217"/>
    </source>
</evidence>
<evidence type="ECO:0000256" key="6">
    <source>
        <dbReference type="ARBA" id="ARBA00023125"/>
    </source>
</evidence>
<dbReference type="InterPro" id="IPR014017">
    <property type="entry name" value="DNA_helicase_UvrD-like_C"/>
</dbReference>
<evidence type="ECO:0000313" key="15">
    <source>
        <dbReference type="EMBL" id="GAV20454.1"/>
    </source>
</evidence>
<dbReference type="Gene3D" id="1.10.486.10">
    <property type="entry name" value="PCRA, domain 4"/>
    <property type="match status" value="1"/>
</dbReference>
<dbReference type="PANTHER" id="PTHR11070:SF2">
    <property type="entry name" value="ATP-DEPENDENT DNA HELICASE SRS2"/>
    <property type="match status" value="1"/>
</dbReference>
<gene>
    <name evidence="15" type="ORF">MMIC_P1419</name>
</gene>
<feature type="domain" description="UvrD-like helicase C-terminal" evidence="14">
    <location>
        <begin position="280"/>
        <end position="553"/>
    </location>
</feature>
<keyword evidence="16" id="KW-1185">Reference proteome</keyword>
<keyword evidence="6" id="KW-0238">DNA-binding</keyword>
<dbReference type="PANTHER" id="PTHR11070">
    <property type="entry name" value="UVRD / RECB / PCRA DNA HELICASE FAMILY MEMBER"/>
    <property type="match status" value="1"/>
</dbReference>
<evidence type="ECO:0000256" key="12">
    <source>
        <dbReference type="PROSITE-ProRule" id="PRU00560"/>
    </source>
</evidence>
<keyword evidence="4 12" id="KW-0347">Helicase</keyword>
<dbReference type="CDD" id="cd17932">
    <property type="entry name" value="DEXQc_UvrD"/>
    <property type="match status" value="1"/>
</dbReference>